<dbReference type="InterPro" id="IPR051477">
    <property type="entry name" value="Expansin_CellWall"/>
</dbReference>
<dbReference type="CDD" id="cd22191">
    <property type="entry name" value="DPBB_RlpA_EXP_N-like"/>
    <property type="match status" value="1"/>
</dbReference>
<accession>C6H800</accession>
<evidence type="ECO:0008006" key="5">
    <source>
        <dbReference type="Google" id="ProtNLM"/>
    </source>
</evidence>
<dbReference type="STRING" id="544712.C6H800"/>
<dbReference type="PANTHER" id="PTHR31836">
    <property type="match status" value="1"/>
</dbReference>
<sequence length="193" mass="19987">MAPSLLKYLTFAVGFLAATPIAAPVNVVVEIVTEVVTETVVTTATPGSEQPTQPDTQHPLLPLYMFCPHTPSNPSTPPTSPPSGGGGPCTKGSPCTGDMTFYGGGLGSCGTNVATNGEDAIAMPVGLMGDLSNSNPYCGKMVTITYGGKTVTAMVKDKCMGCKGGSIDMTQHLFVQFADMGEGRLSGVQWWFN</sequence>
<dbReference type="PANTHER" id="PTHR31836:SF28">
    <property type="entry name" value="SRCR DOMAIN-CONTAINING PROTEIN-RELATED"/>
    <property type="match status" value="1"/>
</dbReference>
<evidence type="ECO:0000313" key="3">
    <source>
        <dbReference type="EMBL" id="EER43531.1"/>
    </source>
</evidence>
<dbReference type="AlphaFoldDB" id="C6H800"/>
<protein>
    <recommendedName>
        <fullName evidence="5">Riboflavin aldehyde-forming enzyme</fullName>
    </recommendedName>
</protein>
<dbReference type="InterPro" id="IPR036908">
    <property type="entry name" value="RlpA-like_sf"/>
</dbReference>
<feature type="signal peptide" evidence="2">
    <location>
        <begin position="1"/>
        <end position="18"/>
    </location>
</feature>
<dbReference type="Proteomes" id="UP000002624">
    <property type="component" value="Unassembled WGS sequence"/>
</dbReference>
<keyword evidence="1 2" id="KW-0732">Signal</keyword>
<evidence type="ECO:0000256" key="2">
    <source>
        <dbReference type="SAM" id="SignalP"/>
    </source>
</evidence>
<dbReference type="VEuPathDB" id="FungiDB:HCDG_01561"/>
<dbReference type="SUPFAM" id="SSF50685">
    <property type="entry name" value="Barwin-like endoglucanases"/>
    <property type="match status" value="1"/>
</dbReference>
<gene>
    <name evidence="3" type="ORF">HCDG_01561</name>
</gene>
<reference evidence="4" key="1">
    <citation type="submission" date="2009-05" db="EMBL/GenBank/DDBJ databases">
        <title>The genome sequence of Ajellomyces capsulatus strain H143.</title>
        <authorList>
            <person name="Champion M."/>
            <person name="Cuomo C.A."/>
            <person name="Ma L.-J."/>
            <person name="Henn M.R."/>
            <person name="Sil A."/>
            <person name="Goldman B."/>
            <person name="Young S.K."/>
            <person name="Kodira C.D."/>
            <person name="Zeng Q."/>
            <person name="Koehrsen M."/>
            <person name="Alvarado L."/>
            <person name="Berlin A.M."/>
            <person name="Borenstein D."/>
            <person name="Chen Z."/>
            <person name="Engels R."/>
            <person name="Freedman E."/>
            <person name="Gellesch M."/>
            <person name="Goldberg J."/>
            <person name="Griggs A."/>
            <person name="Gujja S."/>
            <person name="Heiman D.I."/>
            <person name="Hepburn T.A."/>
            <person name="Howarth C."/>
            <person name="Jen D."/>
            <person name="Larson L."/>
            <person name="Lewis B."/>
            <person name="Mehta T."/>
            <person name="Park D."/>
            <person name="Pearson M."/>
            <person name="Roberts A."/>
            <person name="Saif S."/>
            <person name="Shea T.D."/>
            <person name="Shenoy N."/>
            <person name="Sisk P."/>
            <person name="Stolte C."/>
            <person name="Sykes S."/>
            <person name="Walk T."/>
            <person name="White J."/>
            <person name="Yandava C."/>
            <person name="Klein B."/>
            <person name="McEwen J.G."/>
            <person name="Puccia R."/>
            <person name="Goldman G.H."/>
            <person name="Felipe M.S."/>
            <person name="Nino-Vega G."/>
            <person name="San-Blas G."/>
            <person name="Taylor J.W."/>
            <person name="Mendoza L."/>
            <person name="Galagan J.E."/>
            <person name="Nusbaum C."/>
            <person name="Birren B.W."/>
        </authorList>
    </citation>
    <scope>NUCLEOTIDE SEQUENCE [LARGE SCALE GENOMIC DNA]</scope>
    <source>
        <strain evidence="4">H143</strain>
    </source>
</reference>
<organism evidence="3 4">
    <name type="scientific">Ajellomyces capsulatus (strain H143)</name>
    <name type="common">Darling's disease fungus</name>
    <name type="synonym">Histoplasma capsulatum</name>
    <dbReference type="NCBI Taxonomy" id="544712"/>
    <lineage>
        <taxon>Eukaryota</taxon>
        <taxon>Fungi</taxon>
        <taxon>Dikarya</taxon>
        <taxon>Ascomycota</taxon>
        <taxon>Pezizomycotina</taxon>
        <taxon>Eurotiomycetes</taxon>
        <taxon>Eurotiomycetidae</taxon>
        <taxon>Onygenales</taxon>
        <taxon>Ajellomycetaceae</taxon>
        <taxon>Histoplasma</taxon>
    </lineage>
</organism>
<dbReference type="HOGENOM" id="CLU_1408378_0_0_1"/>
<evidence type="ECO:0000256" key="1">
    <source>
        <dbReference type="ARBA" id="ARBA00022729"/>
    </source>
</evidence>
<dbReference type="EMBL" id="GG692420">
    <property type="protein sequence ID" value="EER43531.1"/>
    <property type="molecule type" value="Genomic_DNA"/>
</dbReference>
<dbReference type="OMA" id="AGERWTI"/>
<dbReference type="Gene3D" id="2.40.40.10">
    <property type="entry name" value="RlpA-like domain"/>
    <property type="match status" value="1"/>
</dbReference>
<evidence type="ECO:0000313" key="4">
    <source>
        <dbReference type="Proteomes" id="UP000002624"/>
    </source>
</evidence>
<feature type="chain" id="PRO_5002965951" description="Riboflavin aldehyde-forming enzyme" evidence="2">
    <location>
        <begin position="19"/>
        <end position="193"/>
    </location>
</feature>
<dbReference type="OrthoDB" id="623670at2759"/>
<name>C6H800_AJECH</name>
<proteinExistence type="predicted"/>